<gene>
    <name evidence="3" type="ordered locus">Os12g0192500</name>
    <name evidence="3" type="ORF">OSNPB_120192500</name>
</gene>
<feature type="region of interest" description="Disordered" evidence="1">
    <location>
        <begin position="1"/>
        <end position="40"/>
    </location>
</feature>
<evidence type="ECO:0000313" key="4">
    <source>
        <dbReference type="Proteomes" id="UP000059680"/>
    </source>
</evidence>
<evidence type="ECO:0007829" key="6">
    <source>
        <dbReference type="ProteomicsDB" id="A0A0P0Y8E4"/>
    </source>
</evidence>
<dbReference type="Gramene" id="Os12t0192500-01">
    <property type="protein sequence ID" value="Os12t0192500-01"/>
    <property type="gene ID" value="Os12g0192500"/>
</dbReference>
<sequence>MAAAPQQSVHPSLPSSTSTLRLLISSSPRRPPPPPPRARRYNRLAASASAAREMPWPHVLTVAGSDSGGGAGIQADIKACAALGAYCSSVVTAVTAQNTAGVQGIHVVPEEFIREQLNSVLSDMSVDVVKTGMLPSIGVVRVLCESLKKFPVKGSFSGGSSYGVHKWRYSFRIIYSLCI</sequence>
<feature type="compositionally biased region" description="Low complexity" evidence="1">
    <location>
        <begin position="11"/>
        <end position="28"/>
    </location>
</feature>
<protein>
    <submittedName>
        <fullName evidence="3">Os12g0192500 protein</fullName>
    </submittedName>
</protein>
<accession>A0A0P0Y8E4</accession>
<dbReference type="Proteomes" id="UP000059680">
    <property type="component" value="Chromosome 12"/>
</dbReference>
<keyword evidence="4" id="KW-1185">Reference proteome</keyword>
<proteinExistence type="evidence at protein level"/>
<dbReference type="Pfam" id="PF08543">
    <property type="entry name" value="Phos_pyr_kin"/>
    <property type="match status" value="1"/>
</dbReference>
<dbReference type="ExpressionAtlas" id="A0A0P0Y8E4">
    <property type="expression patterns" value="baseline and differential"/>
</dbReference>
<dbReference type="InterPro" id="IPR013749">
    <property type="entry name" value="PM/HMP-P_kinase-1"/>
</dbReference>
<dbReference type="PANTHER" id="PTHR20858">
    <property type="entry name" value="PHOSPHOMETHYLPYRIMIDINE KINASE"/>
    <property type="match status" value="1"/>
</dbReference>
<dbReference type="SUPFAM" id="SSF53613">
    <property type="entry name" value="Ribokinase-like"/>
    <property type="match status" value="1"/>
</dbReference>
<dbReference type="PANTHER" id="PTHR20858:SF17">
    <property type="entry name" value="HYDROXYMETHYLPYRIMIDINE_PHOSPHOMETHYLPYRIMIDINE KINASE THI20-RELATED"/>
    <property type="match status" value="1"/>
</dbReference>
<evidence type="ECO:0000256" key="1">
    <source>
        <dbReference type="SAM" id="MobiDB-lite"/>
    </source>
</evidence>
<feature type="domain" description="Pyridoxamine kinase/Phosphomethylpyrimidine kinase" evidence="2">
    <location>
        <begin position="66"/>
        <end position="152"/>
    </location>
</feature>
<reference evidence="3 4" key="3">
    <citation type="journal article" date="2013" name="Rice">
        <title>Improvement of the Oryza sativa Nipponbare reference genome using next generation sequence and optical map data.</title>
        <authorList>
            <person name="Kawahara Y."/>
            <person name="de la Bastide M."/>
            <person name="Hamilton J.P."/>
            <person name="Kanamori H."/>
            <person name="McCombie W.R."/>
            <person name="Ouyang S."/>
            <person name="Schwartz D.C."/>
            <person name="Tanaka T."/>
            <person name="Wu J."/>
            <person name="Zhou S."/>
            <person name="Childs K.L."/>
            <person name="Davidson R.M."/>
            <person name="Lin H."/>
            <person name="Quesada-Ocampo L."/>
            <person name="Vaillancourt B."/>
            <person name="Sakai H."/>
            <person name="Lee S.S."/>
            <person name="Kim J."/>
            <person name="Numa H."/>
            <person name="Itoh T."/>
            <person name="Buell C.R."/>
            <person name="Matsumoto T."/>
        </authorList>
    </citation>
    <scope>NUCLEOTIDE SEQUENCE [LARGE SCALE GENOMIC DNA]</scope>
    <source>
        <strain evidence="4">cv. Nipponbare</strain>
    </source>
</reference>
<dbReference type="AlphaFoldDB" id="A0A0P0Y8E4"/>
<reference evidence="3 4" key="2">
    <citation type="journal article" date="2013" name="Plant Cell Physiol.">
        <title>Rice Annotation Project Database (RAP-DB): an integrative and interactive database for rice genomics.</title>
        <authorList>
            <person name="Sakai H."/>
            <person name="Lee S.S."/>
            <person name="Tanaka T."/>
            <person name="Numa H."/>
            <person name="Kim J."/>
            <person name="Kawahara Y."/>
            <person name="Wakimoto H."/>
            <person name="Yang C.C."/>
            <person name="Iwamoto M."/>
            <person name="Abe T."/>
            <person name="Yamada Y."/>
            <person name="Muto A."/>
            <person name="Inokuchi H."/>
            <person name="Ikemura T."/>
            <person name="Matsumoto T."/>
            <person name="Sasaki T."/>
            <person name="Itoh T."/>
        </authorList>
    </citation>
    <scope>NUCLEOTIDE SEQUENCE [LARGE SCALE GENOMIC DNA]</scope>
    <source>
        <strain evidence="4">cv. Nipponbare</strain>
    </source>
</reference>
<organism evidence="3 4">
    <name type="scientific">Oryza sativa subsp. japonica</name>
    <name type="common">Rice</name>
    <dbReference type="NCBI Taxonomy" id="39947"/>
    <lineage>
        <taxon>Eukaryota</taxon>
        <taxon>Viridiplantae</taxon>
        <taxon>Streptophyta</taxon>
        <taxon>Embryophyta</taxon>
        <taxon>Tracheophyta</taxon>
        <taxon>Spermatophyta</taxon>
        <taxon>Magnoliopsida</taxon>
        <taxon>Liliopsida</taxon>
        <taxon>Poales</taxon>
        <taxon>Poaceae</taxon>
        <taxon>BOP clade</taxon>
        <taxon>Oryzoideae</taxon>
        <taxon>Oryzeae</taxon>
        <taxon>Oryzinae</taxon>
        <taxon>Oryza</taxon>
        <taxon>Oryza sativa</taxon>
    </lineage>
</organism>
<evidence type="ECO:0000259" key="2">
    <source>
        <dbReference type="Pfam" id="PF08543"/>
    </source>
</evidence>
<evidence type="ECO:0000313" key="3">
    <source>
        <dbReference type="EMBL" id="BAT16215.1"/>
    </source>
</evidence>
<evidence type="ECO:0007829" key="5">
    <source>
        <dbReference type="PeptideAtlas" id="A0A0P0Y8E4"/>
    </source>
</evidence>
<reference evidence="4" key="1">
    <citation type="journal article" date="2005" name="Nature">
        <title>The map-based sequence of the rice genome.</title>
        <authorList>
            <consortium name="International rice genome sequencing project (IRGSP)"/>
            <person name="Matsumoto T."/>
            <person name="Wu J."/>
            <person name="Kanamori H."/>
            <person name="Katayose Y."/>
            <person name="Fujisawa M."/>
            <person name="Namiki N."/>
            <person name="Mizuno H."/>
            <person name="Yamamoto K."/>
            <person name="Antonio B.A."/>
            <person name="Baba T."/>
            <person name="Sakata K."/>
            <person name="Nagamura Y."/>
            <person name="Aoki H."/>
            <person name="Arikawa K."/>
            <person name="Arita K."/>
            <person name="Bito T."/>
            <person name="Chiden Y."/>
            <person name="Fujitsuka N."/>
            <person name="Fukunaka R."/>
            <person name="Hamada M."/>
            <person name="Harada C."/>
            <person name="Hayashi A."/>
            <person name="Hijishita S."/>
            <person name="Honda M."/>
            <person name="Hosokawa S."/>
            <person name="Ichikawa Y."/>
            <person name="Idonuma A."/>
            <person name="Iijima M."/>
            <person name="Ikeda M."/>
            <person name="Ikeno M."/>
            <person name="Ito K."/>
            <person name="Ito S."/>
            <person name="Ito T."/>
            <person name="Ito Y."/>
            <person name="Ito Y."/>
            <person name="Iwabuchi A."/>
            <person name="Kamiya K."/>
            <person name="Karasawa W."/>
            <person name="Kurita K."/>
            <person name="Katagiri S."/>
            <person name="Kikuta A."/>
            <person name="Kobayashi H."/>
            <person name="Kobayashi N."/>
            <person name="Machita K."/>
            <person name="Maehara T."/>
            <person name="Masukawa M."/>
            <person name="Mizubayashi T."/>
            <person name="Mukai Y."/>
            <person name="Nagasaki H."/>
            <person name="Nagata Y."/>
            <person name="Naito S."/>
            <person name="Nakashima M."/>
            <person name="Nakama Y."/>
            <person name="Nakamichi Y."/>
            <person name="Nakamura M."/>
            <person name="Meguro A."/>
            <person name="Negishi M."/>
            <person name="Ohta I."/>
            <person name="Ohta T."/>
            <person name="Okamoto M."/>
            <person name="Ono N."/>
            <person name="Saji S."/>
            <person name="Sakaguchi M."/>
            <person name="Sakai K."/>
            <person name="Shibata M."/>
            <person name="Shimokawa T."/>
            <person name="Song J."/>
            <person name="Takazaki Y."/>
            <person name="Terasawa K."/>
            <person name="Tsugane M."/>
            <person name="Tsuji K."/>
            <person name="Ueda S."/>
            <person name="Waki K."/>
            <person name="Yamagata H."/>
            <person name="Yamamoto M."/>
            <person name="Yamamoto S."/>
            <person name="Yamane H."/>
            <person name="Yoshiki S."/>
            <person name="Yoshihara R."/>
            <person name="Yukawa K."/>
            <person name="Zhong H."/>
            <person name="Yano M."/>
            <person name="Yuan Q."/>
            <person name="Ouyang S."/>
            <person name="Liu J."/>
            <person name="Jones K.M."/>
            <person name="Gansberger K."/>
            <person name="Moffat K."/>
            <person name="Hill J."/>
            <person name="Bera J."/>
            <person name="Fadrosh D."/>
            <person name="Jin S."/>
            <person name="Johri S."/>
            <person name="Kim M."/>
            <person name="Overton L."/>
            <person name="Reardon M."/>
            <person name="Tsitrin T."/>
            <person name="Vuong H."/>
            <person name="Weaver B."/>
            <person name="Ciecko A."/>
            <person name="Tallon L."/>
            <person name="Jackson J."/>
            <person name="Pai G."/>
            <person name="Aken S.V."/>
            <person name="Utterback T."/>
            <person name="Reidmuller S."/>
            <person name="Feldblyum T."/>
            <person name="Hsiao J."/>
            <person name="Zismann V."/>
            <person name="Iobst S."/>
            <person name="de Vazeille A.R."/>
            <person name="Buell C.R."/>
            <person name="Ying K."/>
            <person name="Li Y."/>
            <person name="Lu T."/>
            <person name="Huang Y."/>
            <person name="Zhao Q."/>
            <person name="Feng Q."/>
            <person name="Zhang L."/>
            <person name="Zhu J."/>
            <person name="Weng Q."/>
            <person name="Mu J."/>
            <person name="Lu Y."/>
            <person name="Fan D."/>
            <person name="Liu Y."/>
            <person name="Guan J."/>
            <person name="Zhang Y."/>
            <person name="Yu S."/>
            <person name="Liu X."/>
            <person name="Zhang Y."/>
            <person name="Hong G."/>
            <person name="Han B."/>
            <person name="Choisne N."/>
            <person name="Demange N."/>
            <person name="Orjeda G."/>
            <person name="Samain S."/>
            <person name="Cattolico L."/>
            <person name="Pelletier E."/>
            <person name="Couloux A."/>
            <person name="Segurens B."/>
            <person name="Wincker P."/>
            <person name="D'Hont A."/>
            <person name="Scarpelli C."/>
            <person name="Weissenbach J."/>
            <person name="Salanoubat M."/>
            <person name="Quetier F."/>
            <person name="Yu Y."/>
            <person name="Kim H.R."/>
            <person name="Rambo T."/>
            <person name="Currie J."/>
            <person name="Collura K."/>
            <person name="Luo M."/>
            <person name="Yang T."/>
            <person name="Ammiraju J.S.S."/>
            <person name="Engler F."/>
            <person name="Soderlund C."/>
            <person name="Wing R.A."/>
            <person name="Palmer L.E."/>
            <person name="de la Bastide M."/>
            <person name="Spiegel L."/>
            <person name="Nascimento L."/>
            <person name="Zutavern T."/>
            <person name="O'Shaughnessy A."/>
            <person name="Dike S."/>
            <person name="Dedhia N."/>
            <person name="Preston R."/>
            <person name="Balija V."/>
            <person name="McCombie W.R."/>
            <person name="Chow T."/>
            <person name="Chen H."/>
            <person name="Chung M."/>
            <person name="Chen C."/>
            <person name="Shaw J."/>
            <person name="Wu H."/>
            <person name="Hsiao K."/>
            <person name="Chao Y."/>
            <person name="Chu M."/>
            <person name="Cheng C."/>
            <person name="Hour A."/>
            <person name="Lee P."/>
            <person name="Lin S."/>
            <person name="Lin Y."/>
            <person name="Liou J."/>
            <person name="Liu S."/>
            <person name="Hsing Y."/>
            <person name="Raghuvanshi S."/>
            <person name="Mohanty A."/>
            <person name="Bharti A.K."/>
            <person name="Gaur A."/>
            <person name="Gupta V."/>
            <person name="Kumar D."/>
            <person name="Ravi V."/>
            <person name="Vij S."/>
            <person name="Kapur A."/>
            <person name="Khurana P."/>
            <person name="Khurana P."/>
            <person name="Khurana J.P."/>
            <person name="Tyagi A.K."/>
            <person name="Gaikwad K."/>
            <person name="Singh A."/>
            <person name="Dalal V."/>
            <person name="Srivastava S."/>
            <person name="Dixit A."/>
            <person name="Pal A.K."/>
            <person name="Ghazi I.A."/>
            <person name="Yadav M."/>
            <person name="Pandit A."/>
            <person name="Bhargava A."/>
            <person name="Sureshbabu K."/>
            <person name="Batra K."/>
            <person name="Sharma T.R."/>
            <person name="Mohapatra T."/>
            <person name="Singh N.K."/>
            <person name="Messing J."/>
            <person name="Nelson A.B."/>
            <person name="Fuks G."/>
            <person name="Kavchok S."/>
            <person name="Keizer G."/>
            <person name="Linton E."/>
            <person name="Llaca V."/>
            <person name="Song R."/>
            <person name="Tanyolac B."/>
            <person name="Young S."/>
            <person name="Ho-Il K."/>
            <person name="Hahn J.H."/>
            <person name="Sangsakoo G."/>
            <person name="Vanavichit A."/>
            <person name="de Mattos Luiz.A.T."/>
            <person name="Zimmer P.D."/>
            <person name="Malone G."/>
            <person name="Dellagostin O."/>
            <person name="de Oliveira A.C."/>
            <person name="Bevan M."/>
            <person name="Bancroft I."/>
            <person name="Minx P."/>
            <person name="Cordum H."/>
            <person name="Wilson R."/>
            <person name="Cheng Z."/>
            <person name="Jin W."/>
            <person name="Jiang J."/>
            <person name="Leong S.A."/>
            <person name="Iwama H."/>
            <person name="Gojobori T."/>
            <person name="Itoh T."/>
            <person name="Niimura Y."/>
            <person name="Fujii Y."/>
            <person name="Habara T."/>
            <person name="Sakai H."/>
            <person name="Sato Y."/>
            <person name="Wilson G."/>
            <person name="Kumar K."/>
            <person name="McCouch S."/>
            <person name="Juretic N."/>
            <person name="Hoen D."/>
            <person name="Wright S."/>
            <person name="Bruskiewich R."/>
            <person name="Bureau T."/>
            <person name="Miyao A."/>
            <person name="Hirochika H."/>
            <person name="Nishikawa T."/>
            <person name="Kadowaki K."/>
            <person name="Sugiura M."/>
            <person name="Burr B."/>
            <person name="Sasaki T."/>
        </authorList>
    </citation>
    <scope>NUCLEOTIDE SEQUENCE [LARGE SCALE GENOMIC DNA]</scope>
    <source>
        <strain evidence="4">cv. Nipponbare</strain>
    </source>
</reference>
<dbReference type="Gene3D" id="3.40.1190.20">
    <property type="match status" value="1"/>
</dbReference>
<name>A0A0P0Y8E4_ORYSJ</name>
<dbReference type="InterPro" id="IPR029056">
    <property type="entry name" value="Ribokinase-like"/>
</dbReference>
<dbReference type="EMBL" id="AP014968">
    <property type="protein sequence ID" value="BAT16215.1"/>
    <property type="molecule type" value="Genomic_DNA"/>
</dbReference>
<keyword evidence="5 6" id="KW-1267">Proteomics identification</keyword>
<feature type="compositionally biased region" description="Polar residues" evidence="1">
    <location>
        <begin position="1"/>
        <end position="10"/>
    </location>
</feature>